<dbReference type="SUPFAM" id="SSF53756">
    <property type="entry name" value="UDP-Glycosyltransferase/glycogen phosphorylase"/>
    <property type="match status" value="1"/>
</dbReference>
<dbReference type="Gene3D" id="3.40.50.2000">
    <property type="entry name" value="Glycogen Phosphorylase B"/>
    <property type="match status" value="1"/>
</dbReference>
<dbReference type="EMBL" id="MN739732">
    <property type="protein sequence ID" value="QHT23505.1"/>
    <property type="molecule type" value="Genomic_DNA"/>
</dbReference>
<dbReference type="AlphaFoldDB" id="A0A6C0E7V8"/>
<organism evidence="1">
    <name type="scientific">viral metagenome</name>
    <dbReference type="NCBI Taxonomy" id="1070528"/>
    <lineage>
        <taxon>unclassified sequences</taxon>
        <taxon>metagenomes</taxon>
        <taxon>organismal metagenomes</taxon>
    </lineage>
</organism>
<sequence>MSYKKKLMTYENGLKRKLMLHDFDVATYKHLNLDLQHMTDKEAMRHYKNYGFYEGRKYKSVYLPSDFDVTAYKNLYTDLQHMTDEEAICHYKRCGIYECRKHKNSCIPHDFDVSVYKNLYPDLQHMTHEEAINHYKNHGFYEGRKYKNLNKIIHISHNFGGGTEIYINNMISVLSYNYDNIIIKILDNDSILYNDTLISMNTLSSYIDNNDIIITHSLLCSAQHSCYEINYNMADFIEKINNKKILIVHDYFLIMPNTPNPIKSHNILPIENDILNGSKIFSVFDKIFFNSKNCYDNYSKYINFENLNYMLLNNVPDINYYNKRIFPIKKQHYNIGIMGVINCEHKGRFLVDNIIKSFNDNNVNNYTFHIFGGCDIKYDNLIVHGPYDNNNIFDLIKTNKIDYFLFVSTFEETYSLTLSIAIHTGLPIIYNNIGAYTERLENYDNCFGFDENNYSIIIDILQSIHHNDTTIIKSDYNNYNTYPYIYNNLPEFNDYFKTSPNELNFNLNNFVFINKTVCFVLICNLDDYKGYEIFLDQYNYIKQSGLYDKLDYIFVTMLGKYKKLPCDYKIKLIYYSQNSNEWEFPNYKRIKFFSDNVDDNIKILEIHTKGVLNKPHSYEWRKYLEYFLIEQHQLCITNLDNFKCIGVNQQYYINNENKYRNHYSGNFWWSTSQHIKSLPPINTNEDRYSVEHWLIGNLEKIDYRYLLSLHHTDINFYDTHLEPSQYNFDSIKYNICNEINANYIKKRNIYGVYFICCIGNYIDIINSQIQKIVESGLYDNSDKILCFVCNVTNECIDMFSKYDKFVVISTEDNLYEKFAINNFKKYISGDYYLYYIHSKSVTRNEECYNDWRTLCDYFTINKWRLSIELLQYYDCVGTNLKNFPKKHYSGNFWWSKSEHINKLNDINDGYLSPEMYIFSYMKTNYVSIYQSYVNHGDTNYSCNLYFNLSDNDLINNICIIPDFNPGDKKCISMCGETDLSREPPILELV</sequence>
<evidence type="ECO:0008006" key="2">
    <source>
        <dbReference type="Google" id="ProtNLM"/>
    </source>
</evidence>
<name>A0A6C0E7V8_9ZZZZ</name>
<proteinExistence type="predicted"/>
<accession>A0A6C0E7V8</accession>
<evidence type="ECO:0000313" key="1">
    <source>
        <dbReference type="EMBL" id="QHT23505.1"/>
    </source>
</evidence>
<protein>
    <recommendedName>
        <fullName evidence="2">Glycosyl transferase family 1 domain-containing protein</fullName>
    </recommendedName>
</protein>
<reference evidence="1" key="1">
    <citation type="journal article" date="2020" name="Nature">
        <title>Giant virus diversity and host interactions through global metagenomics.</title>
        <authorList>
            <person name="Schulz F."/>
            <person name="Roux S."/>
            <person name="Paez-Espino D."/>
            <person name="Jungbluth S."/>
            <person name="Walsh D.A."/>
            <person name="Denef V.J."/>
            <person name="McMahon K.D."/>
            <person name="Konstantinidis K.T."/>
            <person name="Eloe-Fadrosh E.A."/>
            <person name="Kyrpides N.C."/>
            <person name="Woyke T."/>
        </authorList>
    </citation>
    <scope>NUCLEOTIDE SEQUENCE</scope>
    <source>
        <strain evidence="1">GVMAG-M-3300023179-116</strain>
    </source>
</reference>